<protein>
    <recommendedName>
        <fullName evidence="4">PLAC8 family protein</fullName>
    </recommendedName>
</protein>
<evidence type="ECO:0000256" key="1">
    <source>
        <dbReference type="SAM" id="MobiDB-lite"/>
    </source>
</evidence>
<dbReference type="EMBL" id="CAKLCB010000163">
    <property type="protein sequence ID" value="CAH0516302.1"/>
    <property type="molecule type" value="Genomic_DNA"/>
</dbReference>
<evidence type="ECO:0000313" key="3">
    <source>
        <dbReference type="Proteomes" id="UP001158986"/>
    </source>
</evidence>
<proteinExistence type="predicted"/>
<sequence>MALSPIPTPQFMDDEHPGKSPTPSSPTPDEVNNHPYAIQVDASVTPFGNSKGEMFARDNGVSNIKIGEWETSLCFGCFKHCVPNCCMVTFCPCVTQAQISSRLGMASYWRMLSGLLRLSLLSVLYIGTNCYTH</sequence>
<comment type="caution">
    <text evidence="2">The sequence shown here is derived from an EMBL/GenBank/DDBJ whole genome shotgun (WGS) entry which is preliminary data.</text>
</comment>
<reference evidence="2 3" key="1">
    <citation type="submission" date="2021-11" db="EMBL/GenBank/DDBJ databases">
        <authorList>
            <person name="Islam A."/>
            <person name="Islam S."/>
            <person name="Flora M.S."/>
            <person name="Rahman M."/>
            <person name="Ziaur R.M."/>
            <person name="Epstein J.H."/>
            <person name="Hassan M."/>
            <person name="Klassen M."/>
            <person name="Woodard K."/>
            <person name="Webb A."/>
            <person name="Webby R.J."/>
            <person name="El Zowalaty M.E."/>
        </authorList>
    </citation>
    <scope>NUCLEOTIDE SEQUENCE [LARGE SCALE GENOMIC DNA]</scope>
    <source>
        <strain evidence="2">Pbs1</strain>
    </source>
</reference>
<organism evidence="2 3">
    <name type="scientific">Peronospora belbahrii</name>
    <dbReference type="NCBI Taxonomy" id="622444"/>
    <lineage>
        <taxon>Eukaryota</taxon>
        <taxon>Sar</taxon>
        <taxon>Stramenopiles</taxon>
        <taxon>Oomycota</taxon>
        <taxon>Peronosporomycetes</taxon>
        <taxon>Peronosporales</taxon>
        <taxon>Peronosporaceae</taxon>
        <taxon>Peronospora</taxon>
    </lineage>
</organism>
<dbReference type="Proteomes" id="UP001158986">
    <property type="component" value="Unassembled WGS sequence"/>
</dbReference>
<gene>
    <name evidence="2" type="ORF">PBS001_LOCUS2979</name>
</gene>
<keyword evidence="3" id="KW-1185">Reference proteome</keyword>
<accession>A0ABN8CT37</accession>
<name>A0ABN8CT37_9STRA</name>
<evidence type="ECO:0000313" key="2">
    <source>
        <dbReference type="EMBL" id="CAH0516302.1"/>
    </source>
</evidence>
<evidence type="ECO:0008006" key="4">
    <source>
        <dbReference type="Google" id="ProtNLM"/>
    </source>
</evidence>
<feature type="region of interest" description="Disordered" evidence="1">
    <location>
        <begin position="1"/>
        <end position="32"/>
    </location>
</feature>